<evidence type="ECO:0000313" key="1">
    <source>
        <dbReference type="EMBL" id="MEJ8306139.1"/>
    </source>
</evidence>
<comment type="caution">
    <text evidence="1">The sequence shown here is derived from an EMBL/GenBank/DDBJ whole genome shotgun (WGS) entry which is preliminary data.</text>
</comment>
<protein>
    <submittedName>
        <fullName evidence="1">TetR family transcriptional regulator</fullName>
    </submittedName>
</protein>
<evidence type="ECO:0000313" key="2">
    <source>
        <dbReference type="Proteomes" id="UP001380953"/>
    </source>
</evidence>
<sequence>MTEPIPASSSAAGLRERKKKMAEQAITEAALHLFNEKGYHGTSVQEIADAVTMSSRTFFRYFDSKEDILSGMIRSIQQEGLTQANELPTETTVREGLRLIFLHLAGLYERQREGLLVRYRIAKQSPALASLFLYATMETEPELCQALALRLKPESLHMDLRFLVALHMTALRVTIEDWLEQDEESSLTASLERRLVF</sequence>
<accession>A0ACC6PGR0</accession>
<organism evidence="1 2">
    <name type="scientific">Saccharibacillus sacchari</name>
    <dbReference type="NCBI Taxonomy" id="456493"/>
    <lineage>
        <taxon>Bacteria</taxon>
        <taxon>Bacillati</taxon>
        <taxon>Bacillota</taxon>
        <taxon>Bacilli</taxon>
        <taxon>Bacillales</taxon>
        <taxon>Paenibacillaceae</taxon>
        <taxon>Saccharibacillus</taxon>
    </lineage>
</organism>
<keyword evidence="2" id="KW-1185">Reference proteome</keyword>
<proteinExistence type="predicted"/>
<dbReference type="Proteomes" id="UP001380953">
    <property type="component" value="Unassembled WGS sequence"/>
</dbReference>
<reference evidence="1" key="1">
    <citation type="submission" date="2024-03" db="EMBL/GenBank/DDBJ databases">
        <title>Whole genome sequecning of epiphytes from Marcgravia umbellata leaves.</title>
        <authorList>
            <person name="Kumar G."/>
            <person name="Savka M.A."/>
        </authorList>
    </citation>
    <scope>NUCLEOTIDE SEQUENCE</scope>
    <source>
        <strain evidence="1">RIT_BL5</strain>
    </source>
</reference>
<name>A0ACC6PGR0_9BACL</name>
<gene>
    <name evidence="1" type="ORF">WKI47_19735</name>
</gene>
<dbReference type="EMBL" id="JBBKAR010000050">
    <property type="protein sequence ID" value="MEJ8306139.1"/>
    <property type="molecule type" value="Genomic_DNA"/>
</dbReference>